<comment type="caution">
    <text evidence="2">The sequence shown here is derived from an EMBL/GenBank/DDBJ whole genome shotgun (WGS) entry which is preliminary data.</text>
</comment>
<dbReference type="Gene3D" id="3.20.20.190">
    <property type="entry name" value="Phosphatidylinositol (PI) phosphodiesterase"/>
    <property type="match status" value="1"/>
</dbReference>
<proteinExistence type="predicted"/>
<evidence type="ECO:0000313" key="3">
    <source>
        <dbReference type="Proteomes" id="UP001198571"/>
    </source>
</evidence>
<evidence type="ECO:0000313" key="2">
    <source>
        <dbReference type="EMBL" id="MCB5411443.1"/>
    </source>
</evidence>
<dbReference type="InterPro" id="IPR017946">
    <property type="entry name" value="PLC-like_Pdiesterase_TIM-brl"/>
</dbReference>
<dbReference type="Pfam" id="PF03009">
    <property type="entry name" value="GDPD"/>
    <property type="match status" value="1"/>
</dbReference>
<dbReference type="RefSeq" id="WP_226936911.1">
    <property type="nucleotide sequence ID" value="NZ_JACDXX010000016.1"/>
</dbReference>
<dbReference type="PROSITE" id="PS51704">
    <property type="entry name" value="GP_PDE"/>
    <property type="match status" value="1"/>
</dbReference>
<organism evidence="2 3">
    <name type="scientific">Pseudogemmobacter faecipullorum</name>
    <dbReference type="NCBI Taxonomy" id="2755041"/>
    <lineage>
        <taxon>Bacteria</taxon>
        <taxon>Pseudomonadati</taxon>
        <taxon>Pseudomonadota</taxon>
        <taxon>Alphaproteobacteria</taxon>
        <taxon>Rhodobacterales</taxon>
        <taxon>Paracoccaceae</taxon>
        <taxon>Pseudogemmobacter</taxon>
    </lineage>
</organism>
<protein>
    <submittedName>
        <fullName evidence="2">Phosphodiesterase</fullName>
    </submittedName>
</protein>
<dbReference type="PANTHER" id="PTHR46211">
    <property type="entry name" value="GLYCEROPHOSPHORYL DIESTER PHOSPHODIESTERASE"/>
    <property type="match status" value="1"/>
</dbReference>
<evidence type="ECO:0000259" key="1">
    <source>
        <dbReference type="PROSITE" id="PS51704"/>
    </source>
</evidence>
<keyword evidence="3" id="KW-1185">Reference proteome</keyword>
<dbReference type="EMBL" id="JACDXX010000016">
    <property type="protein sequence ID" value="MCB5411443.1"/>
    <property type="molecule type" value="Genomic_DNA"/>
</dbReference>
<dbReference type="PANTHER" id="PTHR46211:SF1">
    <property type="entry name" value="GLYCEROPHOSPHODIESTER PHOSPHODIESTERASE, CYTOPLASMIC"/>
    <property type="match status" value="1"/>
</dbReference>
<feature type="domain" description="GP-PDE" evidence="1">
    <location>
        <begin position="12"/>
        <end position="259"/>
    </location>
</feature>
<name>A0ABS8CQ08_9RHOB</name>
<accession>A0ABS8CQ08</accession>
<dbReference type="SUPFAM" id="SSF51695">
    <property type="entry name" value="PLC-like phosphodiesterases"/>
    <property type="match status" value="1"/>
</dbReference>
<dbReference type="InterPro" id="IPR030395">
    <property type="entry name" value="GP_PDE_dom"/>
</dbReference>
<gene>
    <name evidence="2" type="ORF">H0485_15740</name>
</gene>
<reference evidence="2 3" key="1">
    <citation type="submission" date="2020-07" db="EMBL/GenBank/DDBJ databases">
        <title>Pseudogemmobacter sp. nov., isolated from poultry manure in Taiwan.</title>
        <authorList>
            <person name="Lin S.-Y."/>
            <person name="Tang Y.-S."/>
            <person name="Young C.-C."/>
        </authorList>
    </citation>
    <scope>NUCLEOTIDE SEQUENCE [LARGE SCALE GENOMIC DNA]</scope>
    <source>
        <strain evidence="2 3">CC-YST710</strain>
    </source>
</reference>
<sequence>MTSVPLPPAFLALPVAHRALHDRAAGVIENSPTAIRKAIAAGYAIEIDIQLSADGEAMVFHDEELDRLTGEKGWVKDRSAAELGQILLKDSSDPILTLTQVLKIVAGQVPLLIEIKDQTLTMSETDGRLEAACARALKGYRGDVALMSFNPHSVAHMARLCPDLPRGLTTSAYDPGEWAPLDPETCDRLREIPDYAPTFSSFISHEASDLARPRVAELKAGGAAILCWTIRSAAGEARARAVADNVTFESYPAALPAPG</sequence>
<dbReference type="Proteomes" id="UP001198571">
    <property type="component" value="Unassembled WGS sequence"/>
</dbReference>